<feature type="transmembrane region" description="Helical" evidence="6">
    <location>
        <begin position="12"/>
        <end position="32"/>
    </location>
</feature>
<comment type="caution">
    <text evidence="8">The sequence shown here is derived from an EMBL/GenBank/DDBJ whole genome shotgun (WGS) entry which is preliminary data.</text>
</comment>
<name>A0A1G2LPE6_9BACT</name>
<protein>
    <recommendedName>
        <fullName evidence="7">FAD dependent oxidoreductase domain-containing protein</fullName>
    </recommendedName>
</protein>
<organism evidence="8 9">
    <name type="scientific">Candidatus Sungbacteria bacterium RIFCSPLOWO2_12_FULL_41_11</name>
    <dbReference type="NCBI Taxonomy" id="1802286"/>
    <lineage>
        <taxon>Bacteria</taxon>
        <taxon>Candidatus Sungiibacteriota</taxon>
    </lineage>
</organism>
<dbReference type="AlphaFoldDB" id="A0A1G2LPE6"/>
<dbReference type="InterPro" id="IPR036188">
    <property type="entry name" value="FAD/NAD-bd_sf"/>
</dbReference>
<reference evidence="8 9" key="1">
    <citation type="journal article" date="2016" name="Nat. Commun.">
        <title>Thousands of microbial genomes shed light on interconnected biogeochemical processes in an aquifer system.</title>
        <authorList>
            <person name="Anantharaman K."/>
            <person name="Brown C.T."/>
            <person name="Hug L.A."/>
            <person name="Sharon I."/>
            <person name="Castelle C.J."/>
            <person name="Probst A.J."/>
            <person name="Thomas B.C."/>
            <person name="Singh A."/>
            <person name="Wilkins M.J."/>
            <person name="Karaoz U."/>
            <person name="Brodie E.L."/>
            <person name="Williams K.H."/>
            <person name="Hubbard S.S."/>
            <person name="Banfield J.F."/>
        </authorList>
    </citation>
    <scope>NUCLEOTIDE SEQUENCE [LARGE SCALE GENOMIC DNA]</scope>
</reference>
<evidence type="ECO:0000256" key="6">
    <source>
        <dbReference type="SAM" id="Phobius"/>
    </source>
</evidence>
<dbReference type="InterPro" id="IPR006076">
    <property type="entry name" value="FAD-dep_OxRdtase"/>
</dbReference>
<dbReference type="GO" id="GO:0047545">
    <property type="term" value="F:(S)-2-hydroxyglutarate dehydrogenase activity"/>
    <property type="evidence" value="ECO:0007669"/>
    <property type="project" value="TreeGrafter"/>
</dbReference>
<evidence type="ECO:0000259" key="7">
    <source>
        <dbReference type="Pfam" id="PF01266"/>
    </source>
</evidence>
<dbReference type="Proteomes" id="UP000177171">
    <property type="component" value="Unassembled WGS sequence"/>
</dbReference>
<keyword evidence="6" id="KW-1133">Transmembrane helix</keyword>
<keyword evidence="4" id="KW-0560">Oxidoreductase</keyword>
<dbReference type="PANTHER" id="PTHR43104">
    <property type="entry name" value="L-2-HYDROXYGLUTARATE DEHYDROGENASE, MITOCHONDRIAL"/>
    <property type="match status" value="1"/>
</dbReference>
<evidence type="ECO:0000313" key="9">
    <source>
        <dbReference type="Proteomes" id="UP000177171"/>
    </source>
</evidence>
<comment type="similarity">
    <text evidence="5">Belongs to the L2HGDH family.</text>
</comment>
<dbReference type="PANTHER" id="PTHR43104:SF2">
    <property type="entry name" value="L-2-HYDROXYGLUTARATE DEHYDROGENASE, MITOCHONDRIAL"/>
    <property type="match status" value="1"/>
</dbReference>
<dbReference type="GO" id="GO:0005737">
    <property type="term" value="C:cytoplasm"/>
    <property type="evidence" value="ECO:0007669"/>
    <property type="project" value="TreeGrafter"/>
</dbReference>
<evidence type="ECO:0000256" key="5">
    <source>
        <dbReference type="ARBA" id="ARBA00037941"/>
    </source>
</evidence>
<dbReference type="Gene3D" id="3.50.50.60">
    <property type="entry name" value="FAD/NAD(P)-binding domain"/>
    <property type="match status" value="1"/>
</dbReference>
<proteinExistence type="inferred from homology"/>
<dbReference type="EMBL" id="MHQY01000044">
    <property type="protein sequence ID" value="OHA12681.1"/>
    <property type="molecule type" value="Genomic_DNA"/>
</dbReference>
<sequence>MKKAEESKVFDVIIVGGGVTGTALAYVLSAYVKSSADHSTGKKIALLEKNSGAAEVNSHPLNNAQTSHDGGTETNYGLAHALEVKVGAVALRCYVEARKDKGLFKKTHRMVLAVGAGEVKRVKNRFEKFSPYYEDIRLIGPEELATLEPMVMKGRNPDEPVCAMVSSEGYAVDYKKLSESLLDDAKMVNKNLDVFFNVKVQSVRREGGVYVLETNDGVFVAEAIVFAAGSYSLLFAQELGYGLNLGLLLVAGDFFSAPELVNGKVYRVQVEGRPFAEIHADPDVLNQRVTRFGPTTKPLPLMERHHYETFFDFIRLPIVSLRGAWCLAKIICKNNLFGYVFRNMVYSLPVVGKFFFLREARVIIPTIRYADLKIRKGVGGIRPQIVNLDTGELEMGDKTIVGENCIFNTTPSPGASVCIRNGKRDAEQIVKFFRGKYYFDYETFEKDLGTRKKEEK</sequence>
<keyword evidence="3" id="KW-0274">FAD</keyword>
<comment type="cofactor">
    <cofactor evidence="1">
        <name>FAD</name>
        <dbReference type="ChEBI" id="CHEBI:57692"/>
    </cofactor>
</comment>
<keyword evidence="6" id="KW-0472">Membrane</keyword>
<keyword evidence="6" id="KW-0812">Transmembrane</keyword>
<evidence type="ECO:0000256" key="4">
    <source>
        <dbReference type="ARBA" id="ARBA00023002"/>
    </source>
</evidence>
<dbReference type="Gene3D" id="3.30.9.10">
    <property type="entry name" value="D-Amino Acid Oxidase, subunit A, domain 2"/>
    <property type="match status" value="1"/>
</dbReference>
<keyword evidence="2" id="KW-0285">Flavoprotein</keyword>
<dbReference type="SUPFAM" id="SSF51905">
    <property type="entry name" value="FAD/NAD(P)-binding domain"/>
    <property type="match status" value="1"/>
</dbReference>
<feature type="domain" description="FAD dependent oxidoreductase" evidence="7">
    <location>
        <begin position="11"/>
        <end position="257"/>
    </location>
</feature>
<accession>A0A1G2LPE6</accession>
<evidence type="ECO:0000256" key="1">
    <source>
        <dbReference type="ARBA" id="ARBA00001974"/>
    </source>
</evidence>
<evidence type="ECO:0000256" key="2">
    <source>
        <dbReference type="ARBA" id="ARBA00022630"/>
    </source>
</evidence>
<dbReference type="Pfam" id="PF01266">
    <property type="entry name" value="DAO"/>
    <property type="match status" value="1"/>
</dbReference>
<evidence type="ECO:0000313" key="8">
    <source>
        <dbReference type="EMBL" id="OHA12681.1"/>
    </source>
</evidence>
<gene>
    <name evidence="8" type="ORF">A3G49_00200</name>
</gene>
<evidence type="ECO:0000256" key="3">
    <source>
        <dbReference type="ARBA" id="ARBA00022827"/>
    </source>
</evidence>